<feature type="transmembrane region" description="Helical" evidence="1">
    <location>
        <begin position="132"/>
        <end position="159"/>
    </location>
</feature>
<comment type="caution">
    <text evidence="2">The sequence shown here is derived from an EMBL/GenBank/DDBJ whole genome shotgun (WGS) entry which is preliminary data.</text>
</comment>
<name>A0A4R1R7S3_9FIRM</name>
<dbReference type="Proteomes" id="UP000295184">
    <property type="component" value="Unassembled WGS sequence"/>
</dbReference>
<feature type="transmembrane region" description="Helical" evidence="1">
    <location>
        <begin position="280"/>
        <end position="299"/>
    </location>
</feature>
<protein>
    <submittedName>
        <fullName evidence="2">EpsG-like putative glucosyltransferase</fullName>
    </submittedName>
</protein>
<accession>A0A4R1R7S3</accession>
<evidence type="ECO:0000313" key="3">
    <source>
        <dbReference type="Proteomes" id="UP000295184"/>
    </source>
</evidence>
<keyword evidence="2" id="KW-0808">Transferase</keyword>
<evidence type="ECO:0000256" key="1">
    <source>
        <dbReference type="SAM" id="Phobius"/>
    </source>
</evidence>
<organism evidence="2 3">
    <name type="scientific">Allofournierella massiliensis</name>
    <dbReference type="NCBI Taxonomy" id="1650663"/>
    <lineage>
        <taxon>Bacteria</taxon>
        <taxon>Bacillati</taxon>
        <taxon>Bacillota</taxon>
        <taxon>Clostridia</taxon>
        <taxon>Eubacteriales</taxon>
        <taxon>Oscillospiraceae</taxon>
        <taxon>Allofournierella</taxon>
    </lineage>
</organism>
<dbReference type="InterPro" id="IPR049458">
    <property type="entry name" value="EpsG-like"/>
</dbReference>
<dbReference type="EMBL" id="SLUM01000002">
    <property type="protein sequence ID" value="TCL61382.1"/>
    <property type="molecule type" value="Genomic_DNA"/>
</dbReference>
<sequence length="371" mass="43248">MLNYYFAFFVAIALTCLFSVRSVQKGFCTVKVRKASSFAIASLPIALVFLLRWGVGIDANWYVGTYPQIYRLLLNDPTQPYETDPLFSLLTKLFCYLKIPYFWWVFFLGLIYIVAFFNLVYRCSSNTPISVFLFLTTDLFFFAFGALKQALAISFLLIAYCELLNKRERRINWRIVLMFILSFMAHSSALLCVICFCFSLVRLSKAFLIKITIGTVVLCPFTIFGLSKIIEKTEYGREFIGTQYGENQGSLTHMVFSFVLLVLLIVFYERILEFDEMNCFWVNMTFCYFVLMINSPALIQTFRIVYYFMPTVIIVIPLLISVIRKRALRVVSVLGVILVSVFIFWNTYYNNDGKFSYENYQTIFSYTEFLS</sequence>
<gene>
    <name evidence="2" type="ORF">EDD77_102121</name>
</gene>
<feature type="transmembrane region" description="Helical" evidence="1">
    <location>
        <begin position="250"/>
        <end position="268"/>
    </location>
</feature>
<feature type="transmembrane region" description="Helical" evidence="1">
    <location>
        <begin position="330"/>
        <end position="349"/>
    </location>
</feature>
<evidence type="ECO:0000313" key="2">
    <source>
        <dbReference type="EMBL" id="TCL61382.1"/>
    </source>
</evidence>
<feature type="transmembrane region" description="Helical" evidence="1">
    <location>
        <begin position="171"/>
        <end position="200"/>
    </location>
</feature>
<keyword evidence="1" id="KW-0472">Membrane</keyword>
<dbReference type="AlphaFoldDB" id="A0A4R1R7S3"/>
<feature type="transmembrane region" description="Helical" evidence="1">
    <location>
        <begin position="207"/>
        <end position="230"/>
    </location>
</feature>
<dbReference type="GO" id="GO:0016740">
    <property type="term" value="F:transferase activity"/>
    <property type="evidence" value="ECO:0007669"/>
    <property type="project" value="UniProtKB-KW"/>
</dbReference>
<dbReference type="STRING" id="1650663.GCA_001486665_02956"/>
<feature type="transmembrane region" description="Helical" evidence="1">
    <location>
        <begin position="35"/>
        <end position="55"/>
    </location>
</feature>
<keyword evidence="1" id="KW-1133">Transmembrane helix</keyword>
<proteinExistence type="predicted"/>
<reference evidence="2 3" key="1">
    <citation type="submission" date="2019-03" db="EMBL/GenBank/DDBJ databases">
        <title>Genomic Encyclopedia of Type Strains, Phase IV (KMG-IV): sequencing the most valuable type-strain genomes for metagenomic binning, comparative biology and taxonomic classification.</title>
        <authorList>
            <person name="Goeker M."/>
        </authorList>
    </citation>
    <scope>NUCLEOTIDE SEQUENCE [LARGE SCALE GENOMIC DNA]</scope>
    <source>
        <strain evidence="2 3">DSM 100451</strain>
    </source>
</reference>
<dbReference type="Pfam" id="PF14897">
    <property type="entry name" value="EpsG"/>
    <property type="match status" value="1"/>
</dbReference>
<keyword evidence="1" id="KW-0812">Transmembrane</keyword>
<feature type="transmembrane region" description="Helical" evidence="1">
    <location>
        <begin position="6"/>
        <end position="23"/>
    </location>
</feature>
<feature type="transmembrane region" description="Helical" evidence="1">
    <location>
        <begin position="305"/>
        <end position="323"/>
    </location>
</feature>
<feature type="transmembrane region" description="Helical" evidence="1">
    <location>
        <begin position="101"/>
        <end position="120"/>
    </location>
</feature>